<gene>
    <name evidence="3" type="ORF">ACFPCV_37860</name>
</gene>
<dbReference type="GO" id="GO:0016787">
    <property type="term" value="F:hydrolase activity"/>
    <property type="evidence" value="ECO:0007669"/>
    <property type="project" value="UniProtKB-KW"/>
</dbReference>
<comment type="caution">
    <text evidence="3">The sequence shown here is derived from an EMBL/GenBank/DDBJ whole genome shotgun (WGS) entry which is preliminary data.</text>
</comment>
<dbReference type="EMBL" id="JBHSIS010000027">
    <property type="protein sequence ID" value="MFC4859295.1"/>
    <property type="molecule type" value="Genomic_DNA"/>
</dbReference>
<dbReference type="SUPFAM" id="SSF53474">
    <property type="entry name" value="alpha/beta-Hydrolases"/>
    <property type="match status" value="1"/>
</dbReference>
<keyword evidence="1 3" id="KW-0378">Hydrolase</keyword>
<dbReference type="Pfam" id="PF07859">
    <property type="entry name" value="Abhydrolase_3"/>
    <property type="match status" value="1"/>
</dbReference>
<organism evidence="3 4">
    <name type="scientific">Actinophytocola glycyrrhizae</name>
    <dbReference type="NCBI Taxonomy" id="2044873"/>
    <lineage>
        <taxon>Bacteria</taxon>
        <taxon>Bacillati</taxon>
        <taxon>Actinomycetota</taxon>
        <taxon>Actinomycetes</taxon>
        <taxon>Pseudonocardiales</taxon>
        <taxon>Pseudonocardiaceae</taxon>
    </lineage>
</organism>
<dbReference type="RefSeq" id="WP_378062263.1">
    <property type="nucleotide sequence ID" value="NZ_JBHSIS010000027.1"/>
</dbReference>
<protein>
    <submittedName>
        <fullName evidence="3">Alpha/beta hydrolase</fullName>
    </submittedName>
</protein>
<dbReference type="InterPro" id="IPR050300">
    <property type="entry name" value="GDXG_lipolytic_enzyme"/>
</dbReference>
<dbReference type="PANTHER" id="PTHR48081">
    <property type="entry name" value="AB HYDROLASE SUPERFAMILY PROTEIN C4A8.06C"/>
    <property type="match status" value="1"/>
</dbReference>
<sequence>MTRAYDPQLAPWVEVFPPYDFSDLTALRAEQDRLNDHMPPYEAPVPLSVHDAVVPGEPGVPVRIYAPKLRHGPLPAMVYFHGGGFIMGSVDMFDHVTRRMAAEGNLIMIAVSYRLAPEHPFPAGLEDGYRALLWAHETADEHGIDRSRLAVGGDSAGGGLAAGLALLARDRGGPPLCFQYLGAPPVDDTLSTPSMQTYDDTPIWYRSAAVYSWDCYLGPSKPGTPDVSPYAAPARAKDLSGLPPAYVYVYQVDPLRDEGINYAQRLAHAEVPTELALYSGTFHASPLVPDAASSARIFASNMAALRRGAHQASNDGFG</sequence>
<accession>A0ABV9SC05</accession>
<dbReference type="Gene3D" id="3.40.50.1820">
    <property type="entry name" value="alpha/beta hydrolase"/>
    <property type="match status" value="1"/>
</dbReference>
<dbReference type="PANTHER" id="PTHR48081:SF8">
    <property type="entry name" value="ALPHA_BETA HYDROLASE FOLD-3 DOMAIN-CONTAINING PROTEIN-RELATED"/>
    <property type="match status" value="1"/>
</dbReference>
<reference evidence="4" key="1">
    <citation type="journal article" date="2019" name="Int. J. Syst. Evol. Microbiol.">
        <title>The Global Catalogue of Microorganisms (GCM) 10K type strain sequencing project: providing services to taxonomists for standard genome sequencing and annotation.</title>
        <authorList>
            <consortium name="The Broad Institute Genomics Platform"/>
            <consortium name="The Broad Institute Genome Sequencing Center for Infectious Disease"/>
            <person name="Wu L."/>
            <person name="Ma J."/>
        </authorList>
    </citation>
    <scope>NUCLEOTIDE SEQUENCE [LARGE SCALE GENOMIC DNA]</scope>
    <source>
        <strain evidence="4">ZS-22-S1</strain>
    </source>
</reference>
<evidence type="ECO:0000256" key="1">
    <source>
        <dbReference type="ARBA" id="ARBA00022801"/>
    </source>
</evidence>
<proteinExistence type="predicted"/>
<evidence type="ECO:0000313" key="4">
    <source>
        <dbReference type="Proteomes" id="UP001595859"/>
    </source>
</evidence>
<dbReference type="InterPro" id="IPR029058">
    <property type="entry name" value="AB_hydrolase_fold"/>
</dbReference>
<name>A0ABV9SC05_9PSEU</name>
<feature type="domain" description="Alpha/beta hydrolase fold-3" evidence="2">
    <location>
        <begin position="77"/>
        <end position="284"/>
    </location>
</feature>
<evidence type="ECO:0000313" key="3">
    <source>
        <dbReference type="EMBL" id="MFC4859295.1"/>
    </source>
</evidence>
<dbReference type="InterPro" id="IPR013094">
    <property type="entry name" value="AB_hydrolase_3"/>
</dbReference>
<dbReference type="Proteomes" id="UP001595859">
    <property type="component" value="Unassembled WGS sequence"/>
</dbReference>
<evidence type="ECO:0000259" key="2">
    <source>
        <dbReference type="Pfam" id="PF07859"/>
    </source>
</evidence>
<keyword evidence="4" id="KW-1185">Reference proteome</keyword>